<dbReference type="RefSeq" id="WP_113890353.1">
    <property type="nucleotide sequence ID" value="NZ_QNRK01000018.1"/>
</dbReference>
<dbReference type="EMBL" id="QNRK01000018">
    <property type="protein sequence ID" value="RBP10518.1"/>
    <property type="molecule type" value="Genomic_DNA"/>
</dbReference>
<evidence type="ECO:0000313" key="2">
    <source>
        <dbReference type="EMBL" id="RBP10518.1"/>
    </source>
</evidence>
<evidence type="ECO:0000256" key="1">
    <source>
        <dbReference type="ARBA" id="ARBA00022649"/>
    </source>
</evidence>
<name>A0A366F7A0_9HYPH</name>
<proteinExistence type="predicted"/>
<keyword evidence="1" id="KW-1277">Toxin-antitoxin system</keyword>
<dbReference type="Pfam" id="PF05016">
    <property type="entry name" value="ParE_toxin"/>
    <property type="match status" value="1"/>
</dbReference>
<organism evidence="2 3">
    <name type="scientific">Roseiarcus fermentans</name>
    <dbReference type="NCBI Taxonomy" id="1473586"/>
    <lineage>
        <taxon>Bacteria</taxon>
        <taxon>Pseudomonadati</taxon>
        <taxon>Pseudomonadota</taxon>
        <taxon>Alphaproteobacteria</taxon>
        <taxon>Hyphomicrobiales</taxon>
        <taxon>Roseiarcaceae</taxon>
        <taxon>Roseiarcus</taxon>
    </lineage>
</organism>
<dbReference type="InterPro" id="IPR035093">
    <property type="entry name" value="RelE/ParE_toxin_dom_sf"/>
</dbReference>
<dbReference type="OrthoDB" id="8369899at2"/>
<keyword evidence="3" id="KW-1185">Reference proteome</keyword>
<sequence>MNRLVVTPRAAADLEEIGDYIALDNPAAAVRMIERLEDISVLLRDNPRVGTIRDDIAKGVRSFPVGSYVNCSGRSRTA</sequence>
<accession>A0A366F7A0</accession>
<evidence type="ECO:0000313" key="3">
    <source>
        <dbReference type="Proteomes" id="UP000253529"/>
    </source>
</evidence>
<dbReference type="AlphaFoldDB" id="A0A366F7A0"/>
<gene>
    <name evidence="2" type="ORF">DFR50_1184</name>
</gene>
<comment type="caution">
    <text evidence="2">The sequence shown here is derived from an EMBL/GenBank/DDBJ whole genome shotgun (WGS) entry which is preliminary data.</text>
</comment>
<reference evidence="2 3" key="1">
    <citation type="submission" date="2018-06" db="EMBL/GenBank/DDBJ databases">
        <title>Genomic Encyclopedia of Type Strains, Phase IV (KMG-IV): sequencing the most valuable type-strain genomes for metagenomic binning, comparative biology and taxonomic classification.</title>
        <authorList>
            <person name="Goeker M."/>
        </authorList>
    </citation>
    <scope>NUCLEOTIDE SEQUENCE [LARGE SCALE GENOMIC DNA]</scope>
    <source>
        <strain evidence="2 3">DSM 24875</strain>
    </source>
</reference>
<dbReference type="Gene3D" id="3.30.2310.20">
    <property type="entry name" value="RelE-like"/>
    <property type="match status" value="1"/>
</dbReference>
<dbReference type="Proteomes" id="UP000253529">
    <property type="component" value="Unassembled WGS sequence"/>
</dbReference>
<dbReference type="InterPro" id="IPR007712">
    <property type="entry name" value="RelE/ParE_toxin"/>
</dbReference>
<protein>
    <submittedName>
        <fullName evidence="2">Toxin ParE1/3/4</fullName>
    </submittedName>
</protein>